<sequence length="219" mass="24205">MHQPTQFPPSPAQASAASRITLLERWRRRRRPAPPPCSWPVYLTAMLLVMGTTWVVMLAMGRQPLAPDGSIRLWGRLGPGNSQQFLDWYSLLHIIYGIGWAGILWLTSRHWPRGWLLVVALMAAAGWEMAENTPFVILRYGSTGADPGYAGDSLVNATGDMLCVLAGFLLATRLGLWRGVLLAVGLELLVTFMIRDGLVLGSIMLLHPVEAVRAWHLNA</sequence>
<dbReference type="RefSeq" id="WP_207445092.1">
    <property type="nucleotide sequence ID" value="NZ_CP061091.1"/>
</dbReference>
<keyword evidence="7" id="KW-1185">Reference proteome</keyword>
<evidence type="ECO:0000256" key="1">
    <source>
        <dbReference type="ARBA" id="ARBA00022475"/>
    </source>
</evidence>
<protein>
    <submittedName>
        <fullName evidence="6">DUF2585 family protein</fullName>
    </submittedName>
</protein>
<accession>A0ABS3K8Y0</accession>
<dbReference type="InterPro" id="IPR019691">
    <property type="entry name" value="DUF2585"/>
</dbReference>
<comment type="caution">
    <text evidence="6">The sequence shown here is derived from an EMBL/GenBank/DDBJ whole genome shotgun (WGS) entry which is preliminary data.</text>
</comment>
<evidence type="ECO:0000256" key="5">
    <source>
        <dbReference type="SAM" id="Phobius"/>
    </source>
</evidence>
<keyword evidence="4 5" id="KW-0472">Membrane</keyword>
<dbReference type="EMBL" id="JACTNF010000002">
    <property type="protein sequence ID" value="MBO1073472.1"/>
    <property type="molecule type" value="Genomic_DNA"/>
</dbReference>
<keyword evidence="1" id="KW-1003">Cell membrane</keyword>
<evidence type="ECO:0000256" key="4">
    <source>
        <dbReference type="ARBA" id="ARBA00023136"/>
    </source>
</evidence>
<proteinExistence type="predicted"/>
<feature type="transmembrane region" description="Helical" evidence="5">
    <location>
        <begin position="114"/>
        <end position="130"/>
    </location>
</feature>
<reference evidence="6 7" key="1">
    <citation type="submission" date="2020-09" db="EMBL/GenBank/DDBJ databases">
        <title>Roseomonas.</title>
        <authorList>
            <person name="Zhu W."/>
        </authorList>
    </citation>
    <scope>NUCLEOTIDE SEQUENCE [LARGE SCALE GENOMIC DNA]</scope>
    <source>
        <strain evidence="6 7">1311</strain>
    </source>
</reference>
<dbReference type="Pfam" id="PF10755">
    <property type="entry name" value="DUF2585"/>
    <property type="match status" value="1"/>
</dbReference>
<evidence type="ECO:0000256" key="3">
    <source>
        <dbReference type="ARBA" id="ARBA00022989"/>
    </source>
</evidence>
<dbReference type="Proteomes" id="UP001518990">
    <property type="component" value="Unassembled WGS sequence"/>
</dbReference>
<keyword evidence="2 5" id="KW-0812">Transmembrane</keyword>
<evidence type="ECO:0000256" key="2">
    <source>
        <dbReference type="ARBA" id="ARBA00022692"/>
    </source>
</evidence>
<keyword evidence="3 5" id="KW-1133">Transmembrane helix</keyword>
<gene>
    <name evidence="6" type="ORF">IAI60_02480</name>
</gene>
<feature type="transmembrane region" description="Helical" evidence="5">
    <location>
        <begin position="37"/>
        <end position="60"/>
    </location>
</feature>
<feature type="transmembrane region" description="Helical" evidence="5">
    <location>
        <begin position="88"/>
        <end position="107"/>
    </location>
</feature>
<organism evidence="6 7">
    <name type="scientific">Roseomonas marmotae</name>
    <dbReference type="NCBI Taxonomy" id="2768161"/>
    <lineage>
        <taxon>Bacteria</taxon>
        <taxon>Pseudomonadati</taxon>
        <taxon>Pseudomonadota</taxon>
        <taxon>Alphaproteobacteria</taxon>
        <taxon>Acetobacterales</taxon>
        <taxon>Roseomonadaceae</taxon>
        <taxon>Roseomonas</taxon>
    </lineage>
</organism>
<evidence type="ECO:0000313" key="7">
    <source>
        <dbReference type="Proteomes" id="UP001518990"/>
    </source>
</evidence>
<evidence type="ECO:0000313" key="6">
    <source>
        <dbReference type="EMBL" id="MBO1073472.1"/>
    </source>
</evidence>
<name>A0ABS3K8Y0_9PROT</name>